<sequence length="152" mass="17084">MSLSPTQPLGMSYRKVGAAGRVDIIISQYCYTMPPPSLQPLTPCSPLRLPLPSERRPDKTGMTTQQHNVCSFLMQQETSQRLEERSTEERDSKGQPTHSGSRLYPSHDTQLQSVSKTASEAESIEEEDNKRTAGEQKLRESESMKKGRNVFI</sequence>
<name>A0A9N7TSJ0_PLEPL</name>
<evidence type="ECO:0000313" key="3">
    <source>
        <dbReference type="Proteomes" id="UP001153269"/>
    </source>
</evidence>
<organism evidence="2 3">
    <name type="scientific">Pleuronectes platessa</name>
    <name type="common">European plaice</name>
    <dbReference type="NCBI Taxonomy" id="8262"/>
    <lineage>
        <taxon>Eukaryota</taxon>
        <taxon>Metazoa</taxon>
        <taxon>Chordata</taxon>
        <taxon>Craniata</taxon>
        <taxon>Vertebrata</taxon>
        <taxon>Euteleostomi</taxon>
        <taxon>Actinopterygii</taxon>
        <taxon>Neopterygii</taxon>
        <taxon>Teleostei</taxon>
        <taxon>Neoteleostei</taxon>
        <taxon>Acanthomorphata</taxon>
        <taxon>Carangaria</taxon>
        <taxon>Pleuronectiformes</taxon>
        <taxon>Pleuronectoidei</taxon>
        <taxon>Pleuronectidae</taxon>
        <taxon>Pleuronectes</taxon>
    </lineage>
</organism>
<keyword evidence="3" id="KW-1185">Reference proteome</keyword>
<feature type="compositionally biased region" description="Polar residues" evidence="1">
    <location>
        <begin position="61"/>
        <end position="79"/>
    </location>
</feature>
<feature type="compositionally biased region" description="Polar residues" evidence="1">
    <location>
        <begin position="107"/>
        <end position="120"/>
    </location>
</feature>
<comment type="caution">
    <text evidence="2">The sequence shown here is derived from an EMBL/GenBank/DDBJ whole genome shotgun (WGS) entry which is preliminary data.</text>
</comment>
<reference evidence="2" key="1">
    <citation type="submission" date="2020-03" db="EMBL/GenBank/DDBJ databases">
        <authorList>
            <person name="Weist P."/>
        </authorList>
    </citation>
    <scope>NUCLEOTIDE SEQUENCE</scope>
</reference>
<dbReference type="EMBL" id="CADEAL010000319">
    <property type="protein sequence ID" value="CAB1418356.1"/>
    <property type="molecule type" value="Genomic_DNA"/>
</dbReference>
<proteinExistence type="predicted"/>
<evidence type="ECO:0000313" key="2">
    <source>
        <dbReference type="EMBL" id="CAB1418356.1"/>
    </source>
</evidence>
<feature type="compositionally biased region" description="Low complexity" evidence="1">
    <location>
        <begin position="40"/>
        <end position="52"/>
    </location>
</feature>
<dbReference type="Proteomes" id="UP001153269">
    <property type="component" value="Unassembled WGS sequence"/>
</dbReference>
<feature type="region of interest" description="Disordered" evidence="1">
    <location>
        <begin position="39"/>
        <end position="152"/>
    </location>
</feature>
<feature type="compositionally biased region" description="Basic and acidic residues" evidence="1">
    <location>
        <begin position="128"/>
        <end position="145"/>
    </location>
</feature>
<evidence type="ECO:0000256" key="1">
    <source>
        <dbReference type="SAM" id="MobiDB-lite"/>
    </source>
</evidence>
<dbReference type="AlphaFoldDB" id="A0A9N7TSJ0"/>
<feature type="compositionally biased region" description="Basic and acidic residues" evidence="1">
    <location>
        <begin position="80"/>
        <end position="93"/>
    </location>
</feature>
<accession>A0A9N7TSJ0</accession>
<gene>
    <name evidence="2" type="ORF">PLEPLA_LOCUS6180</name>
</gene>
<protein>
    <submittedName>
        <fullName evidence="2">Uncharacterized protein</fullName>
    </submittedName>
</protein>